<keyword evidence="2" id="KW-1185">Reference proteome</keyword>
<name>A0ACC1XA75_MELAZ</name>
<proteinExistence type="predicted"/>
<evidence type="ECO:0000313" key="2">
    <source>
        <dbReference type="Proteomes" id="UP001164539"/>
    </source>
</evidence>
<dbReference type="Proteomes" id="UP001164539">
    <property type="component" value="Chromosome 10"/>
</dbReference>
<evidence type="ECO:0000313" key="1">
    <source>
        <dbReference type="EMBL" id="KAJ4708043.1"/>
    </source>
</evidence>
<sequence length="121" mass="13251">MAGSSILSRLSSSRLPSLSLKLRTNKSIIPPSSPLKASSQPQVSSSVKRISSRLPVELSCLISMMPLHTTIASARLKSLLSVDSQSWGLVPQGSLPNYAATMYLNHSWYDYRIYYSSVLCC</sequence>
<dbReference type="EMBL" id="CM051403">
    <property type="protein sequence ID" value="KAJ4708043.1"/>
    <property type="molecule type" value="Genomic_DNA"/>
</dbReference>
<comment type="caution">
    <text evidence="1">The sequence shown here is derived from an EMBL/GenBank/DDBJ whole genome shotgun (WGS) entry which is preliminary data.</text>
</comment>
<organism evidence="1 2">
    <name type="scientific">Melia azedarach</name>
    <name type="common">Chinaberry tree</name>
    <dbReference type="NCBI Taxonomy" id="155640"/>
    <lineage>
        <taxon>Eukaryota</taxon>
        <taxon>Viridiplantae</taxon>
        <taxon>Streptophyta</taxon>
        <taxon>Embryophyta</taxon>
        <taxon>Tracheophyta</taxon>
        <taxon>Spermatophyta</taxon>
        <taxon>Magnoliopsida</taxon>
        <taxon>eudicotyledons</taxon>
        <taxon>Gunneridae</taxon>
        <taxon>Pentapetalae</taxon>
        <taxon>rosids</taxon>
        <taxon>malvids</taxon>
        <taxon>Sapindales</taxon>
        <taxon>Meliaceae</taxon>
        <taxon>Melia</taxon>
    </lineage>
</organism>
<protein>
    <submittedName>
        <fullName evidence="1">Protein NUCLEAR FUSION DEFECTIVE 6, chloroplastic/mitochondrial</fullName>
    </submittedName>
</protein>
<gene>
    <name evidence="1" type="ORF">OWV82_018060</name>
</gene>
<accession>A0ACC1XA75</accession>
<reference evidence="1 2" key="1">
    <citation type="journal article" date="2023" name="Science">
        <title>Complex scaffold remodeling in plant triterpene biosynthesis.</title>
        <authorList>
            <person name="De La Pena R."/>
            <person name="Hodgson H."/>
            <person name="Liu J.C."/>
            <person name="Stephenson M.J."/>
            <person name="Martin A.C."/>
            <person name="Owen C."/>
            <person name="Harkess A."/>
            <person name="Leebens-Mack J."/>
            <person name="Jimenez L.E."/>
            <person name="Osbourn A."/>
            <person name="Sattely E.S."/>
        </authorList>
    </citation>
    <scope>NUCLEOTIDE SEQUENCE [LARGE SCALE GENOMIC DNA]</scope>
    <source>
        <strain evidence="2">cv. JPN11</strain>
        <tissue evidence="1">Leaf</tissue>
    </source>
</reference>